<evidence type="ECO:0008006" key="5">
    <source>
        <dbReference type="Google" id="ProtNLM"/>
    </source>
</evidence>
<dbReference type="KEGG" id="cmag:CBW24_11610"/>
<dbReference type="Proteomes" id="UP000219050">
    <property type="component" value="Chromosome"/>
</dbReference>
<dbReference type="AlphaFoldDB" id="A0A291M360"/>
<feature type="chain" id="PRO_5013127032" description="AAA+ family ATPase" evidence="2">
    <location>
        <begin position="21"/>
        <end position="161"/>
    </location>
</feature>
<feature type="signal peptide" evidence="2">
    <location>
        <begin position="1"/>
        <end position="20"/>
    </location>
</feature>
<evidence type="ECO:0000313" key="4">
    <source>
        <dbReference type="Proteomes" id="UP000219050"/>
    </source>
</evidence>
<keyword evidence="2" id="KW-0732">Signal</keyword>
<feature type="compositionally biased region" description="Acidic residues" evidence="1">
    <location>
        <begin position="131"/>
        <end position="140"/>
    </location>
</feature>
<feature type="region of interest" description="Disordered" evidence="1">
    <location>
        <begin position="1"/>
        <end position="54"/>
    </location>
</feature>
<dbReference type="EMBL" id="CP021404">
    <property type="protein sequence ID" value="ATI43433.1"/>
    <property type="molecule type" value="Genomic_DNA"/>
</dbReference>
<evidence type="ECO:0000256" key="2">
    <source>
        <dbReference type="SAM" id="SignalP"/>
    </source>
</evidence>
<gene>
    <name evidence="3" type="ORF">CBW24_11610</name>
</gene>
<name>A0A291M360_9RHOB</name>
<reference evidence="3 4" key="1">
    <citation type="submission" date="2017-05" db="EMBL/GenBank/DDBJ databases">
        <title>Comparative genomic and metabolic analysis of manganese-oxidizing mechanisms in Celeribater manganoxidans DY25T: its adaption to the environment of polymetallic nodule.</title>
        <authorList>
            <person name="Wang X."/>
        </authorList>
    </citation>
    <scope>NUCLEOTIDE SEQUENCE [LARGE SCALE GENOMIC DNA]</scope>
    <source>
        <strain evidence="3 4">DY25</strain>
    </source>
</reference>
<evidence type="ECO:0000256" key="1">
    <source>
        <dbReference type="SAM" id="MobiDB-lite"/>
    </source>
</evidence>
<evidence type="ECO:0000313" key="3">
    <source>
        <dbReference type="EMBL" id="ATI43433.1"/>
    </source>
</evidence>
<keyword evidence="4" id="KW-1185">Reference proteome</keyword>
<feature type="region of interest" description="Disordered" evidence="1">
    <location>
        <begin position="109"/>
        <end position="161"/>
    </location>
</feature>
<protein>
    <recommendedName>
        <fullName evidence="5">AAA+ family ATPase</fullName>
    </recommendedName>
</protein>
<sequence>MLLGAAVSLPATLPPGPAAAQIFAPDTPQEDPLPDNLPDTAPEAEPDADMGEGLGLLEEGGRMLFQGLMDEMRPAMEGMARDLEPALRRMVDEMGPALIEMSRMIRSVDDYHAPEKLPNGDIILRRKTPLEDDPAPDDLGPDERPGGEGGPALRPDGAIDL</sequence>
<accession>A0A291M360</accession>
<proteinExistence type="predicted"/>
<organism evidence="3 4">
    <name type="scientific">Pacificitalea manganoxidans</name>
    <dbReference type="NCBI Taxonomy" id="1411902"/>
    <lineage>
        <taxon>Bacteria</taxon>
        <taxon>Pseudomonadati</taxon>
        <taxon>Pseudomonadota</taxon>
        <taxon>Alphaproteobacteria</taxon>
        <taxon>Rhodobacterales</taxon>
        <taxon>Paracoccaceae</taxon>
        <taxon>Pacificitalea</taxon>
    </lineage>
</organism>